<reference evidence="1" key="1">
    <citation type="submission" date="2020-11" db="EMBL/GenBank/DDBJ databases">
        <authorList>
            <person name="Tran Van P."/>
        </authorList>
    </citation>
    <scope>NUCLEOTIDE SEQUENCE</scope>
</reference>
<evidence type="ECO:0000313" key="1">
    <source>
        <dbReference type="EMBL" id="CAD7447793.1"/>
    </source>
</evidence>
<gene>
    <name evidence="1" type="ORF">TBIB3V08_LOCUS10096</name>
</gene>
<sequence>MAVHSGGKLGFMKDLFVGENKLDRQEFPPSAARVATGEKSISCRPAAASTQLSKQLRNSVDLMQCCGSACRKR</sequence>
<accession>A0A7R9F6Y6</accession>
<name>A0A7R9F6Y6_9NEOP</name>
<organism evidence="1">
    <name type="scientific">Timema bartmani</name>
    <dbReference type="NCBI Taxonomy" id="61472"/>
    <lineage>
        <taxon>Eukaryota</taxon>
        <taxon>Metazoa</taxon>
        <taxon>Ecdysozoa</taxon>
        <taxon>Arthropoda</taxon>
        <taxon>Hexapoda</taxon>
        <taxon>Insecta</taxon>
        <taxon>Pterygota</taxon>
        <taxon>Neoptera</taxon>
        <taxon>Polyneoptera</taxon>
        <taxon>Phasmatodea</taxon>
        <taxon>Timematodea</taxon>
        <taxon>Timematoidea</taxon>
        <taxon>Timematidae</taxon>
        <taxon>Timema</taxon>
    </lineage>
</organism>
<proteinExistence type="predicted"/>
<dbReference type="EMBL" id="OD569239">
    <property type="protein sequence ID" value="CAD7447793.1"/>
    <property type="molecule type" value="Genomic_DNA"/>
</dbReference>
<dbReference type="AlphaFoldDB" id="A0A7R9F6Y6"/>
<protein>
    <submittedName>
        <fullName evidence="1">Uncharacterized protein</fullName>
    </submittedName>
</protein>